<protein>
    <submittedName>
        <fullName evidence="8">EamA family transporter</fullName>
    </submittedName>
</protein>
<keyword evidence="9" id="KW-1185">Reference proteome</keyword>
<dbReference type="Proteomes" id="UP000275048">
    <property type="component" value="Unassembled WGS sequence"/>
</dbReference>
<evidence type="ECO:0000256" key="1">
    <source>
        <dbReference type="ARBA" id="ARBA00004141"/>
    </source>
</evidence>
<dbReference type="PANTHER" id="PTHR32322">
    <property type="entry name" value="INNER MEMBRANE TRANSPORTER"/>
    <property type="match status" value="1"/>
</dbReference>
<reference evidence="8 9" key="1">
    <citation type="submission" date="2018-10" db="EMBL/GenBank/DDBJ databases">
        <title>Isolation, diversity and antibacterial activity of antinobacteria from the wheat rhizosphere soil.</title>
        <authorList>
            <person name="Sun T."/>
        </authorList>
    </citation>
    <scope>NUCLEOTIDE SEQUENCE [LARGE SCALE GENOMIC DNA]</scope>
    <source>
        <strain evidence="8 9">SJ-23</strain>
    </source>
</reference>
<evidence type="ECO:0000256" key="3">
    <source>
        <dbReference type="ARBA" id="ARBA00022692"/>
    </source>
</evidence>
<evidence type="ECO:0000256" key="6">
    <source>
        <dbReference type="SAM" id="Phobius"/>
    </source>
</evidence>
<feature type="transmembrane region" description="Helical" evidence="6">
    <location>
        <begin position="161"/>
        <end position="179"/>
    </location>
</feature>
<evidence type="ECO:0000256" key="5">
    <source>
        <dbReference type="ARBA" id="ARBA00023136"/>
    </source>
</evidence>
<keyword evidence="4 6" id="KW-1133">Transmembrane helix</keyword>
<feature type="transmembrane region" description="Helical" evidence="6">
    <location>
        <begin position="71"/>
        <end position="89"/>
    </location>
</feature>
<evidence type="ECO:0000256" key="4">
    <source>
        <dbReference type="ARBA" id="ARBA00022989"/>
    </source>
</evidence>
<evidence type="ECO:0000256" key="2">
    <source>
        <dbReference type="ARBA" id="ARBA00007362"/>
    </source>
</evidence>
<keyword evidence="3 6" id="KW-0812">Transmembrane</keyword>
<dbReference type="InterPro" id="IPR050638">
    <property type="entry name" value="AA-Vitamin_Transporters"/>
</dbReference>
<dbReference type="PANTHER" id="PTHR32322:SF2">
    <property type="entry name" value="EAMA DOMAIN-CONTAINING PROTEIN"/>
    <property type="match status" value="1"/>
</dbReference>
<evidence type="ECO:0000313" key="8">
    <source>
        <dbReference type="EMBL" id="RNB45631.1"/>
    </source>
</evidence>
<dbReference type="OrthoDB" id="9815120at2"/>
<feature type="transmembrane region" description="Helical" evidence="6">
    <location>
        <begin position="252"/>
        <end position="272"/>
    </location>
</feature>
<proteinExistence type="inferred from homology"/>
<evidence type="ECO:0000313" key="9">
    <source>
        <dbReference type="Proteomes" id="UP000275048"/>
    </source>
</evidence>
<name>A0A3M8A3S5_9MICO</name>
<accession>A0A3M8A3S5</accession>
<gene>
    <name evidence="8" type="ORF">EDM22_15640</name>
</gene>
<organism evidence="8 9">
    <name type="scientific">Agromyces tardus</name>
    <dbReference type="NCBI Taxonomy" id="2583849"/>
    <lineage>
        <taxon>Bacteria</taxon>
        <taxon>Bacillati</taxon>
        <taxon>Actinomycetota</taxon>
        <taxon>Actinomycetes</taxon>
        <taxon>Micrococcales</taxon>
        <taxon>Microbacteriaceae</taxon>
        <taxon>Agromyces</taxon>
    </lineage>
</organism>
<dbReference type="InterPro" id="IPR000620">
    <property type="entry name" value="EamA_dom"/>
</dbReference>
<dbReference type="GO" id="GO:0016020">
    <property type="term" value="C:membrane"/>
    <property type="evidence" value="ECO:0007669"/>
    <property type="project" value="UniProtKB-SubCell"/>
</dbReference>
<keyword evidence="5 6" id="KW-0472">Membrane</keyword>
<comment type="subcellular location">
    <subcellularLocation>
        <location evidence="1">Membrane</location>
        <topology evidence="1">Multi-pass membrane protein</topology>
    </subcellularLocation>
</comment>
<evidence type="ECO:0000259" key="7">
    <source>
        <dbReference type="Pfam" id="PF00892"/>
    </source>
</evidence>
<feature type="transmembrane region" description="Helical" evidence="6">
    <location>
        <begin position="191"/>
        <end position="210"/>
    </location>
</feature>
<dbReference type="EMBL" id="RHHB01000044">
    <property type="protein sequence ID" value="RNB45631.1"/>
    <property type="molecule type" value="Genomic_DNA"/>
</dbReference>
<feature type="domain" description="EamA" evidence="7">
    <location>
        <begin position="162"/>
        <end position="290"/>
    </location>
</feature>
<feature type="transmembrane region" description="Helical" evidence="6">
    <location>
        <begin position="33"/>
        <end position="59"/>
    </location>
</feature>
<dbReference type="Pfam" id="PF00892">
    <property type="entry name" value="EamA"/>
    <property type="match status" value="1"/>
</dbReference>
<dbReference type="SUPFAM" id="SSF103481">
    <property type="entry name" value="Multidrug resistance efflux transporter EmrE"/>
    <property type="match status" value="2"/>
</dbReference>
<comment type="similarity">
    <text evidence="2">Belongs to the EamA transporter family.</text>
</comment>
<dbReference type="AlphaFoldDB" id="A0A3M8A3S5"/>
<feature type="transmembrane region" description="Helical" evidence="6">
    <location>
        <begin position="95"/>
        <end position="115"/>
    </location>
</feature>
<feature type="transmembrane region" description="Helical" evidence="6">
    <location>
        <begin position="122"/>
        <end position="141"/>
    </location>
</feature>
<sequence>MTEAVLRRRRAAGAATQLGTEVSINFGSSLAGLVIPVVGSFVVVAVRQLVMAVAVLPFYRPKRAELTWRRLHPAVALGVVLAIMNVTFYESVDRLGLGIAATIEFLGPLAIALLTSRRILDVACALAAGAGVFLLIGPGAAGDGNVGGADAAGAAASGVDPWGVVLALTAAAAWAGYILLTRRVAVGLPGLEGLTVASLVSLTLLVPLAIATLDVSALDWQVVGLLLGVGVLSSALPYSLDTYILRRITPRLYAIITSFGPVIAAGFGVLVLGESFTVVEVIAIAIVCGAAGTALATQRERPAATDLERTARAIP</sequence>
<feature type="transmembrane region" description="Helical" evidence="6">
    <location>
        <begin position="278"/>
        <end position="297"/>
    </location>
</feature>
<feature type="transmembrane region" description="Helical" evidence="6">
    <location>
        <begin position="222"/>
        <end position="240"/>
    </location>
</feature>
<dbReference type="InterPro" id="IPR037185">
    <property type="entry name" value="EmrE-like"/>
</dbReference>
<comment type="caution">
    <text evidence="8">The sequence shown here is derived from an EMBL/GenBank/DDBJ whole genome shotgun (WGS) entry which is preliminary data.</text>
</comment>